<keyword evidence="1" id="KW-0175">Coiled coil</keyword>
<gene>
    <name evidence="2" type="ORF">DFR85_11950</name>
</gene>
<protein>
    <submittedName>
        <fullName evidence="2">DUF2258 domain-containing protein</fullName>
    </submittedName>
</protein>
<feature type="coiled-coil region" evidence="1">
    <location>
        <begin position="118"/>
        <end position="152"/>
    </location>
</feature>
<dbReference type="InterPro" id="IPR017140">
    <property type="entry name" value="ThermoDBP-RPs_arc"/>
</dbReference>
<dbReference type="AlphaFoldDB" id="A0A2U9IGZ2"/>
<organism evidence="2 3">
    <name type="scientific">Acidianus brierleyi</name>
    <dbReference type="NCBI Taxonomy" id="41673"/>
    <lineage>
        <taxon>Archaea</taxon>
        <taxon>Thermoproteota</taxon>
        <taxon>Thermoprotei</taxon>
        <taxon>Sulfolobales</taxon>
        <taxon>Sulfolobaceae</taxon>
        <taxon>Acidianus</taxon>
    </lineage>
</organism>
<dbReference type="OrthoDB" id="15362at2157"/>
<dbReference type="Pfam" id="PF10015">
    <property type="entry name" value="ThermoDBP-RP_arch"/>
    <property type="match status" value="1"/>
</dbReference>
<reference evidence="2 3" key="1">
    <citation type="submission" date="2018-05" db="EMBL/GenBank/DDBJ databases">
        <title>Complete Genome Sequences of Extremely Thermoacidophilic, Metal-Mobilizing Type-Strain Members of the Archaeal Family Sulfolobaceae: Acidianus brierleyi DSM-1651T, Acidianus sulfidivorans DSM-18786T, Metallosphaera hakonensis DSM-7519T, and Metallosphaera prunae DSM-10039T.</title>
        <authorList>
            <person name="Counts J.A."/>
            <person name="Kelly R.M."/>
        </authorList>
    </citation>
    <scope>NUCLEOTIDE SEQUENCE [LARGE SCALE GENOMIC DNA]</scope>
    <source>
        <strain evidence="2 3">DSM 1651</strain>
    </source>
</reference>
<evidence type="ECO:0000256" key="1">
    <source>
        <dbReference type="SAM" id="Coils"/>
    </source>
</evidence>
<evidence type="ECO:0000313" key="2">
    <source>
        <dbReference type="EMBL" id="AWR95204.1"/>
    </source>
</evidence>
<keyword evidence="3" id="KW-1185">Reference proteome</keyword>
<dbReference type="RefSeq" id="WP_110271085.1">
    <property type="nucleotide sequence ID" value="NZ_CP029289.2"/>
</dbReference>
<evidence type="ECO:0000313" key="3">
    <source>
        <dbReference type="Proteomes" id="UP000248044"/>
    </source>
</evidence>
<dbReference type="GeneID" id="36832880"/>
<dbReference type="KEGG" id="abri:DFR85_11950"/>
<sequence>MSTEEVNRDMERAEEYEQLTPRTTALGGNKFEISTGLIIAARYADKLRRVSLVSLSKMVPKDIIIRDVSELNKKLYDEIINRKIDKLSVIRITVTAHYDADKKKIFFDDVKIQRYYTEDECKRQYEEIAKENEKLKSEISTIRQKLQELLAVNNF</sequence>
<name>A0A2U9IGZ2_9CREN</name>
<proteinExistence type="predicted"/>
<dbReference type="Proteomes" id="UP000248044">
    <property type="component" value="Chromosome"/>
</dbReference>
<accession>A0A2U9IGZ2</accession>
<dbReference type="EMBL" id="CP029289">
    <property type="protein sequence ID" value="AWR95204.1"/>
    <property type="molecule type" value="Genomic_DNA"/>
</dbReference>